<feature type="region of interest" description="Disordered" evidence="4">
    <location>
        <begin position="270"/>
        <end position="289"/>
    </location>
</feature>
<keyword evidence="6" id="KW-0648">Protein biosynthesis</keyword>
<evidence type="ECO:0000256" key="3">
    <source>
        <dbReference type="ARBA" id="ARBA00023163"/>
    </source>
</evidence>
<keyword evidence="7" id="KW-1185">Reference proteome</keyword>
<dbReference type="AlphaFoldDB" id="A0A0U5H182"/>
<name>A0A0U5H182_9EURY</name>
<dbReference type="Proteomes" id="UP000066737">
    <property type="component" value="Chromosome I"/>
</dbReference>
<dbReference type="Gene3D" id="1.10.472.10">
    <property type="entry name" value="Cyclin-like"/>
    <property type="match status" value="2"/>
</dbReference>
<reference evidence="7" key="1">
    <citation type="journal article" date="2016" name="Environ. Microbiol.">
        <title>The complete genome of a viable archaeum isolated from 123-million-year-old rock salt.</title>
        <authorList>
            <person name="Jaakkola S.T."/>
            <person name="Pfeiffer F."/>
            <person name="Ravantti J.J."/>
            <person name="Guo Q."/>
            <person name="Liu Y."/>
            <person name="Chen X."/>
            <person name="Ma H."/>
            <person name="Yang C."/>
            <person name="Oksanen H.M."/>
            <person name="Bamford D.H."/>
        </authorList>
    </citation>
    <scope>NUCLEOTIDE SEQUENCE</scope>
    <source>
        <strain evidence="7">JI20-1</strain>
    </source>
</reference>
<keyword evidence="3" id="KW-0804">Transcription</keyword>
<dbReference type="CDD" id="cd00043">
    <property type="entry name" value="CYCLIN_SF"/>
    <property type="match status" value="1"/>
</dbReference>
<dbReference type="GeneID" id="26658783"/>
<feature type="domain" description="Cyclin-like" evidence="5">
    <location>
        <begin position="113"/>
        <end position="194"/>
    </location>
</feature>
<dbReference type="SUPFAM" id="SSF47954">
    <property type="entry name" value="Cyclin-like"/>
    <property type="match status" value="2"/>
</dbReference>
<dbReference type="InterPro" id="IPR013763">
    <property type="entry name" value="Cyclin-like_dom"/>
</dbReference>
<organism evidence="6 7">
    <name type="scientific">Halobacterium hubeiense</name>
    <dbReference type="NCBI Taxonomy" id="1407499"/>
    <lineage>
        <taxon>Archaea</taxon>
        <taxon>Methanobacteriati</taxon>
        <taxon>Methanobacteriota</taxon>
        <taxon>Stenosarchaea group</taxon>
        <taxon>Halobacteria</taxon>
        <taxon>Halobacteriales</taxon>
        <taxon>Halobacteriaceae</taxon>
        <taxon>Halobacterium</taxon>
    </lineage>
</organism>
<dbReference type="InterPro" id="IPR013150">
    <property type="entry name" value="TFIIB_cyclin"/>
</dbReference>
<sequence>MTTDETSAEPQVVGDALDRIQSAATVLGVPAETTETAVAVFRRHRDQRAAHAHNVATTAAACLYVACKVERVPRTVDEFVDATEADRTQLLRRAKAVTSELSIDLSGFADASQYVDRYADELALPEGVADRAREIVDHCENAGIAGGKSPSGWAAAAIYNACVEADMDVRQDTLTELADVTHVTIRNRYKEQREVLRERNPPPATAAAAIDWYREYLPASEYVADTARELLATAADYHPVDDEAAAWAAASLRVAGERAGAPIGMKALKTPAGCSSSDIHERANDLESL</sequence>
<keyword evidence="6" id="KW-0396">Initiation factor</keyword>
<dbReference type="KEGG" id="hhb:Hhub_2120"/>
<feature type="domain" description="Cyclin-like" evidence="5">
    <location>
        <begin position="18"/>
        <end position="99"/>
    </location>
</feature>
<dbReference type="GO" id="GO:0017025">
    <property type="term" value="F:TBP-class protein binding"/>
    <property type="evidence" value="ECO:0007669"/>
    <property type="project" value="InterPro"/>
</dbReference>
<keyword evidence="2" id="KW-0805">Transcription regulation</keyword>
<evidence type="ECO:0000313" key="6">
    <source>
        <dbReference type="EMBL" id="CQH54719.1"/>
    </source>
</evidence>
<dbReference type="InterPro" id="IPR036915">
    <property type="entry name" value="Cyclin-like_sf"/>
</dbReference>
<dbReference type="Pfam" id="PF00382">
    <property type="entry name" value="TFIIB"/>
    <property type="match status" value="2"/>
</dbReference>
<dbReference type="RefSeq" id="WP_059056559.1">
    <property type="nucleotide sequence ID" value="NZ_CEML01000002.1"/>
</dbReference>
<dbReference type="InterPro" id="IPR000812">
    <property type="entry name" value="TFIIB"/>
</dbReference>
<evidence type="ECO:0000256" key="1">
    <source>
        <dbReference type="ARBA" id="ARBA00022737"/>
    </source>
</evidence>
<dbReference type="OrthoDB" id="7429at2157"/>
<dbReference type="GO" id="GO:0097550">
    <property type="term" value="C:transcription preinitiation complex"/>
    <property type="evidence" value="ECO:0007669"/>
    <property type="project" value="TreeGrafter"/>
</dbReference>
<evidence type="ECO:0000256" key="4">
    <source>
        <dbReference type="SAM" id="MobiDB-lite"/>
    </source>
</evidence>
<keyword evidence="1" id="KW-0677">Repeat</keyword>
<dbReference type="PANTHER" id="PTHR11618:SF13">
    <property type="entry name" value="TRANSCRIPTION INITIATION FACTOR IIB"/>
    <property type="match status" value="1"/>
</dbReference>
<evidence type="ECO:0000256" key="2">
    <source>
        <dbReference type="ARBA" id="ARBA00023015"/>
    </source>
</evidence>
<accession>A0A0U5H182</accession>
<dbReference type="SMART" id="SM00385">
    <property type="entry name" value="CYCLIN"/>
    <property type="match status" value="2"/>
</dbReference>
<feature type="compositionally biased region" description="Basic and acidic residues" evidence="4">
    <location>
        <begin position="278"/>
        <end position="289"/>
    </location>
</feature>
<proteinExistence type="predicted"/>
<evidence type="ECO:0000313" key="7">
    <source>
        <dbReference type="Proteomes" id="UP000066737"/>
    </source>
</evidence>
<gene>
    <name evidence="6" type="primary">tfbA5</name>
    <name evidence="6" type="ORF">HHUB_2120</name>
</gene>
<dbReference type="PANTHER" id="PTHR11618">
    <property type="entry name" value="TRANSCRIPTION INITIATION FACTOR IIB-RELATED"/>
    <property type="match status" value="1"/>
</dbReference>
<protein>
    <submittedName>
        <fullName evidence="6">Transcription initiation factor TFB</fullName>
    </submittedName>
</protein>
<dbReference type="STRING" id="1407499.HHUB_2120"/>
<evidence type="ECO:0000259" key="5">
    <source>
        <dbReference type="SMART" id="SM00385"/>
    </source>
</evidence>
<dbReference type="GO" id="GO:0003743">
    <property type="term" value="F:translation initiation factor activity"/>
    <property type="evidence" value="ECO:0007669"/>
    <property type="project" value="UniProtKB-KW"/>
</dbReference>
<dbReference type="GO" id="GO:0070897">
    <property type="term" value="P:transcription preinitiation complex assembly"/>
    <property type="evidence" value="ECO:0007669"/>
    <property type="project" value="InterPro"/>
</dbReference>
<dbReference type="EMBL" id="LN831302">
    <property type="protein sequence ID" value="CQH54719.1"/>
    <property type="molecule type" value="Genomic_DNA"/>
</dbReference>
<dbReference type="PRINTS" id="PR00685">
    <property type="entry name" value="TIFACTORIIB"/>
</dbReference>